<gene>
    <name evidence="3" type="ORF">MC378_02455</name>
</gene>
<sequence>MQKDIRDLLKDYQEQNIELSVNHSKKFEDLLQQEIHQQKPKKKNYKWLSIAASIVLLISLAVQFSPSNNKDNPIKNTDSKNKSEIKQISLGSISPEFNSIETYYTNSINLEISQLVLSEDNKDMIDGYLLKIAELTKEYKSLTKELNTNGVNDATIDALISNLQLRLQLLQRLRKQLKQLKKLNTKQNETQVI</sequence>
<feature type="transmembrane region" description="Helical" evidence="2">
    <location>
        <begin position="47"/>
        <end position="65"/>
    </location>
</feature>
<keyword evidence="2" id="KW-1133">Transmembrane helix</keyword>
<evidence type="ECO:0008006" key="5">
    <source>
        <dbReference type="Google" id="ProtNLM"/>
    </source>
</evidence>
<accession>A0A9X2AJ44</accession>
<evidence type="ECO:0000313" key="4">
    <source>
        <dbReference type="Proteomes" id="UP001139369"/>
    </source>
</evidence>
<organism evidence="3 4">
    <name type="scientific">Polaribacter marinus</name>
    <dbReference type="NCBI Taxonomy" id="2916838"/>
    <lineage>
        <taxon>Bacteria</taxon>
        <taxon>Pseudomonadati</taxon>
        <taxon>Bacteroidota</taxon>
        <taxon>Flavobacteriia</taxon>
        <taxon>Flavobacteriales</taxon>
        <taxon>Flavobacteriaceae</taxon>
    </lineage>
</organism>
<dbReference type="Proteomes" id="UP001139369">
    <property type="component" value="Unassembled WGS sequence"/>
</dbReference>
<keyword evidence="2" id="KW-0812">Transmembrane</keyword>
<feature type="coiled-coil region" evidence="1">
    <location>
        <begin position="125"/>
        <end position="190"/>
    </location>
</feature>
<keyword evidence="4" id="KW-1185">Reference proteome</keyword>
<reference evidence="3" key="1">
    <citation type="submission" date="2022-02" db="EMBL/GenBank/DDBJ databases">
        <title>Polaribacter sp. MSW13, isolated from seawater.</title>
        <authorList>
            <person name="Kristyanto S."/>
            <person name="Jung J."/>
            <person name="Jeon C.O."/>
        </authorList>
    </citation>
    <scope>NUCLEOTIDE SEQUENCE</scope>
    <source>
        <strain evidence="3">MSW13</strain>
    </source>
</reference>
<evidence type="ECO:0000256" key="1">
    <source>
        <dbReference type="SAM" id="Coils"/>
    </source>
</evidence>
<keyword evidence="2" id="KW-0472">Membrane</keyword>
<comment type="caution">
    <text evidence="3">The sequence shown here is derived from an EMBL/GenBank/DDBJ whole genome shotgun (WGS) entry which is preliminary data.</text>
</comment>
<evidence type="ECO:0000313" key="3">
    <source>
        <dbReference type="EMBL" id="MCI2228013.1"/>
    </source>
</evidence>
<keyword evidence="1" id="KW-0175">Coiled coil</keyword>
<dbReference type="RefSeq" id="WP_242177127.1">
    <property type="nucleotide sequence ID" value="NZ_JAKQYM010000001.1"/>
</dbReference>
<protein>
    <recommendedName>
        <fullName evidence="5">Anti-sigma factor</fullName>
    </recommendedName>
</protein>
<proteinExistence type="predicted"/>
<dbReference type="AlphaFoldDB" id="A0A9X2AJ44"/>
<dbReference type="EMBL" id="JAKQYM010000001">
    <property type="protein sequence ID" value="MCI2228013.1"/>
    <property type="molecule type" value="Genomic_DNA"/>
</dbReference>
<evidence type="ECO:0000256" key="2">
    <source>
        <dbReference type="SAM" id="Phobius"/>
    </source>
</evidence>
<name>A0A9X2AJ44_9FLAO</name>